<dbReference type="InterPro" id="IPR001878">
    <property type="entry name" value="Znf_CCHC"/>
</dbReference>
<dbReference type="EMBL" id="CAJNDS010000144">
    <property type="protein sequence ID" value="CAE6970099.1"/>
    <property type="molecule type" value="Genomic_DNA"/>
</dbReference>
<keyword evidence="1" id="KW-0862">Zinc</keyword>
<evidence type="ECO:0000313" key="6">
    <source>
        <dbReference type="Proteomes" id="UP000604046"/>
    </source>
</evidence>
<reference evidence="5" key="1">
    <citation type="submission" date="2021-02" db="EMBL/GenBank/DDBJ databases">
        <authorList>
            <person name="Dougan E. K."/>
            <person name="Rhodes N."/>
            <person name="Thang M."/>
            <person name="Chan C."/>
        </authorList>
    </citation>
    <scope>NUCLEOTIDE SEQUENCE</scope>
</reference>
<feature type="region of interest" description="Disordered" evidence="3">
    <location>
        <begin position="761"/>
        <end position="781"/>
    </location>
</feature>
<evidence type="ECO:0000256" key="1">
    <source>
        <dbReference type="PROSITE-ProRule" id="PRU00047"/>
    </source>
</evidence>
<dbReference type="Proteomes" id="UP000604046">
    <property type="component" value="Unassembled WGS sequence"/>
</dbReference>
<evidence type="ECO:0000313" key="5">
    <source>
        <dbReference type="EMBL" id="CAE6970099.1"/>
    </source>
</evidence>
<keyword evidence="6" id="KW-1185">Reference proteome</keyword>
<feature type="domain" description="CCHC-type" evidence="4">
    <location>
        <begin position="319"/>
        <end position="335"/>
    </location>
</feature>
<gene>
    <name evidence="5" type="primary">RE1</name>
    <name evidence="5" type="ORF">SNAT2548_LOCUS2453</name>
</gene>
<name>A0A812I425_9DINO</name>
<dbReference type="InterPro" id="IPR013103">
    <property type="entry name" value="RVT_2"/>
</dbReference>
<dbReference type="GO" id="GO:0003676">
    <property type="term" value="F:nucleic acid binding"/>
    <property type="evidence" value="ECO:0007669"/>
    <property type="project" value="InterPro"/>
</dbReference>
<dbReference type="PROSITE" id="PS50158">
    <property type="entry name" value="ZF_CCHC"/>
    <property type="match status" value="1"/>
</dbReference>
<evidence type="ECO:0000259" key="4">
    <source>
        <dbReference type="PROSITE" id="PS50158"/>
    </source>
</evidence>
<keyword evidence="2" id="KW-0175">Coiled coil</keyword>
<organism evidence="5 6">
    <name type="scientific">Symbiodinium natans</name>
    <dbReference type="NCBI Taxonomy" id="878477"/>
    <lineage>
        <taxon>Eukaryota</taxon>
        <taxon>Sar</taxon>
        <taxon>Alveolata</taxon>
        <taxon>Dinophyceae</taxon>
        <taxon>Suessiales</taxon>
        <taxon>Symbiodiniaceae</taxon>
        <taxon>Symbiodinium</taxon>
    </lineage>
</organism>
<evidence type="ECO:0000256" key="3">
    <source>
        <dbReference type="SAM" id="MobiDB-lite"/>
    </source>
</evidence>
<comment type="caution">
    <text evidence="5">The sequence shown here is derived from an EMBL/GenBank/DDBJ whole genome shotgun (WGS) entry which is preliminary data.</text>
</comment>
<keyword evidence="1" id="KW-0479">Metal-binding</keyword>
<dbReference type="OrthoDB" id="446572at2759"/>
<protein>
    <submittedName>
        <fullName evidence="5">RE1 protein</fullName>
    </submittedName>
</protein>
<feature type="compositionally biased region" description="Polar residues" evidence="3">
    <location>
        <begin position="761"/>
        <end position="772"/>
    </location>
</feature>
<sequence>MATPSELGVNPKLPTWDGDWRTYADFRLACLLEKDGLKEEDQLTLAPRLARNLTGKAWEACTDIDRAELRKKEGLDYLLKYLKEKRGKQQVDILGEAFEKYFQSGDAIRQDRECLTDFEQRVSVHFRDIARALQEMGTSVEVPSEIYGWFLLNKHIRLEPSDVATLKSQTASYKLADVWKALRKMWGGDSLVVKDQERKKSAKAYMAVEEYEDEDGDGAGVWWTDPEDDGALEPEDEEATEIWFEEALEALQENPSDEVVLANFNEAKKAFYKDARKALDQSRVNRGFYPNTKGKGKGKSKGNSSRAKGDDAKVEFRGKCMRCGRFGHKAQNCPQGGKGRGPGKGIGVGLVYTNWTDDEAQPLLTGAVTEHNTRAIVDCGASESIVGALTLRRLHSELEGLGFDPDQEIELDNRLRKTFVFGNNESSQALGHATVTAGIHGREQKLGMHVVEGQTPLLLSGKWLYEQKAIIDFGRGQAIFPFLGPEVIQLERAATYHLLMPVTAFEGHDKARALTAVAQDAAGPLLRACAQMFDAKEEADSPLATAVEEAGGHAYRMGLHSGYDLATKAGLKKALATLRKLRPRYVHVSPPCFPWTTPSCANHKNPQQEAEQLKQRAHGRLILRNCLKLIQVQRQELQGESGMGPDCQDTHVGGEQPLSAASWKEPSVKLMVRLCGGERFRIEDCRYGAETRCSGFAIQKGWLSSSPEIREALDKVGRHEHERASVAGRAVAETAVYPQSFCRSFAKVLMKSRVDRCMTVQNHPEEPSQQTSELKETKEPQWNPSILKEKLRVIHANLGHPSNQVLVRMLKDARASEDLIKLAANYECHHCAKRGHANPHRTAQVPHATRKWEVVSVDTFWWHSPHKDAQGNPKEHVLGVSWLDEASDFHTALGAFRDSGLLDWIEAQAIKVNVIAGEAAWQVGKHSRHLEVLKENMSLLSLELGPNVAAQELLGLCLASKNEMHQDRRPLKSPYKDPKRREGLSCKQIAGAGSIAPREDVRAKAKTFRIWPKNLKTQRYMSTSRSFLAQVNRRQVLLPLSALNAKVTESQKEKKLKAEQTERERCLNMDLKDLAQEKITVGKYKGRTVQEASQDPSYMKWLLEHQEDNTNFIKLIVYNEKTLCSVKVITKSSGSEPTRSEMSTEPEETNEWLKIVDEVNPRAMAQMIAMLNGTVEHLKGRISQLEETVIQQQQALYQIMSQAQVTDEKAESANQRLTDEIENCCAEEEVGSLRVLSKGLETGCDDGQSGLENLKFGCFEWQRASAEPLWESLQEKKPRRITYAKEQPGEGRDLEVHFSTALNSSHEVIEIALDLQPRDVHKINHRGSHVWVLNDKPKRRAEVQFRHLEDSDKLDFMKAMQGELSSYLEHEAVAIAKRHNVPAARVMGMRWVLSWKAVTNEQGEVTGQKPKARLIIKGYQDPDLLHLKRDSPTLATQSRNMILALAAANRWDAYLGDIKTAFLNGDKTEAQREVFAEPPEEVRRMLNMRPNELFRILKAVYGLLHAPRAWADKLAKELQKQGWTQSRLEPCVWRLYNTDRTLCGLIGIHVDDILCCGSGERFRERVQVLRESFPFGSWKSLQEPSMFCGREIRQKEDGSIELNQERYAEGINEIPLSKVRKEQPELEVTEDERKQFRAALGALSWRATQSAPWLAASVSYLQGCHKAAKVGDLIQANKLIRMQRIYSQQTLYFPSEISEPVLLTYHDASYACRRDGSSQGGVFTMLVDKCVLAGKVGKYSPLGWQSRKLPRICRSSTAAEIQTGSHAMDTHEFTKQLLLEWYNQQVIDYKDMDKALRRFQSVVVTDSKNLYDSVHRIETSGLQLEERRLALEVLSIRERIKSAGMHFKWVDSDQQLADNLSKPFSFQTLLTAIHKGELCLQFDSQFVSAKKKRAWKNKTRSKVDSDSDVTSVKRF</sequence>
<feature type="coiled-coil region" evidence="2">
    <location>
        <begin position="1168"/>
        <end position="1195"/>
    </location>
</feature>
<dbReference type="Pfam" id="PF07727">
    <property type="entry name" value="RVT_2"/>
    <property type="match status" value="1"/>
</dbReference>
<accession>A0A812I425</accession>
<keyword evidence="1" id="KW-0863">Zinc-finger</keyword>
<dbReference type="GO" id="GO:0008270">
    <property type="term" value="F:zinc ion binding"/>
    <property type="evidence" value="ECO:0007669"/>
    <property type="project" value="UniProtKB-KW"/>
</dbReference>
<feature type="region of interest" description="Disordered" evidence="3">
    <location>
        <begin position="283"/>
        <end position="311"/>
    </location>
</feature>
<proteinExistence type="predicted"/>
<evidence type="ECO:0000256" key="2">
    <source>
        <dbReference type="SAM" id="Coils"/>
    </source>
</evidence>